<dbReference type="InterPro" id="IPR011051">
    <property type="entry name" value="RmlC_Cupin_sf"/>
</dbReference>
<sequence>MTERNSSAINLEPQIEVVTKNDEGTFLLEGTVKGARTFLALSAKDAPQVLTSRLNGQYPILRRQYYGQPLIISHSENFQLHDSLKPSQSADLGSETEYAGQTPNKEIALQIVKQLRTSRPAHNHDGQEFYHYICGRLAIRTLDLASGERAEEILCAEKPLVVVPEGYIHQVRAIEAVAISVLVCDFTKHDYHPNLSLFG</sequence>
<dbReference type="EMBL" id="LCAG01000001">
    <property type="protein sequence ID" value="KKR88034.1"/>
    <property type="molecule type" value="Genomic_DNA"/>
</dbReference>
<proteinExistence type="predicted"/>
<protein>
    <submittedName>
        <fullName evidence="1">Uncharacterized protein</fullName>
    </submittedName>
</protein>
<gene>
    <name evidence="1" type="ORF">UU34_C0001G0031</name>
</gene>
<accession>A0A0G0UGN7</accession>
<organism evidence="1 2">
    <name type="scientific">Candidatus Curtissbacteria bacterium GW2011_GWA1_41_11</name>
    <dbReference type="NCBI Taxonomy" id="1618409"/>
    <lineage>
        <taxon>Bacteria</taxon>
        <taxon>Candidatus Curtissiibacteriota</taxon>
    </lineage>
</organism>
<evidence type="ECO:0000313" key="2">
    <source>
        <dbReference type="Proteomes" id="UP000034854"/>
    </source>
</evidence>
<dbReference type="AlphaFoldDB" id="A0A0G0UGN7"/>
<reference evidence="1 2" key="1">
    <citation type="journal article" date="2015" name="Nature">
        <title>rRNA introns, odd ribosomes, and small enigmatic genomes across a large radiation of phyla.</title>
        <authorList>
            <person name="Brown C.T."/>
            <person name="Hug L.A."/>
            <person name="Thomas B.C."/>
            <person name="Sharon I."/>
            <person name="Castelle C.J."/>
            <person name="Singh A."/>
            <person name="Wilkins M.J."/>
            <person name="Williams K.H."/>
            <person name="Banfield J.F."/>
        </authorList>
    </citation>
    <scope>NUCLEOTIDE SEQUENCE [LARGE SCALE GENOMIC DNA]</scope>
</reference>
<name>A0A0G0UGN7_9BACT</name>
<dbReference type="SUPFAM" id="SSF51182">
    <property type="entry name" value="RmlC-like cupins"/>
    <property type="match status" value="1"/>
</dbReference>
<comment type="caution">
    <text evidence="1">The sequence shown here is derived from an EMBL/GenBank/DDBJ whole genome shotgun (WGS) entry which is preliminary data.</text>
</comment>
<evidence type="ECO:0000313" key="1">
    <source>
        <dbReference type="EMBL" id="KKR88034.1"/>
    </source>
</evidence>
<dbReference type="Proteomes" id="UP000034854">
    <property type="component" value="Unassembled WGS sequence"/>
</dbReference>